<proteinExistence type="predicted"/>
<dbReference type="InterPro" id="IPR011335">
    <property type="entry name" value="Restrct_endonuc-II-like"/>
</dbReference>
<dbReference type="STRING" id="308853.SAMN05421752_12424"/>
<evidence type="ECO:0000256" key="1">
    <source>
        <dbReference type="SAM" id="MobiDB-lite"/>
    </source>
</evidence>
<evidence type="ECO:0008006" key="4">
    <source>
        <dbReference type="Google" id="ProtNLM"/>
    </source>
</evidence>
<dbReference type="Proteomes" id="UP000185936">
    <property type="component" value="Unassembled WGS sequence"/>
</dbReference>
<keyword evidence="3" id="KW-1185">Reference proteome</keyword>
<dbReference type="SUPFAM" id="SSF52980">
    <property type="entry name" value="Restriction endonuclease-like"/>
    <property type="match status" value="1"/>
</dbReference>
<sequence>MESPMSNKEKFPREEIEGRGNGDGRWLEYQLQRAFQRWGYSAEMRETVYNLEVDVVARRNKEPREPSDWLLAECKDWESRPITADVVYRLCMLAFTCRAMPVLCHTTSLTEEARRIARNWEVRVLTLSDLHRGALPAPSVSAPTHDLFDYPAQHTAREGRGTLPLMFHFNTENPFSYVPGFEPADRMHRYRPIEDEATDGGDE</sequence>
<protein>
    <recommendedName>
        <fullName evidence="4">Restriction endonuclease</fullName>
    </recommendedName>
</protein>
<evidence type="ECO:0000313" key="2">
    <source>
        <dbReference type="EMBL" id="SIS19749.1"/>
    </source>
</evidence>
<evidence type="ECO:0000313" key="3">
    <source>
        <dbReference type="Proteomes" id="UP000185936"/>
    </source>
</evidence>
<feature type="region of interest" description="Disordered" evidence="1">
    <location>
        <begin position="1"/>
        <end position="21"/>
    </location>
</feature>
<dbReference type="AlphaFoldDB" id="A0A1N7H4J2"/>
<dbReference type="EMBL" id="FTNR01000024">
    <property type="protein sequence ID" value="SIS19749.1"/>
    <property type="molecule type" value="Genomic_DNA"/>
</dbReference>
<name>A0A1N7H4J2_9EURY</name>
<feature type="compositionally biased region" description="Basic and acidic residues" evidence="1">
    <location>
        <begin position="7"/>
        <end position="21"/>
    </location>
</feature>
<gene>
    <name evidence="2" type="ORF">SAMN05421752_12424</name>
</gene>
<organism evidence="2 3">
    <name type="scientific">Natronorubrum thiooxidans</name>
    <dbReference type="NCBI Taxonomy" id="308853"/>
    <lineage>
        <taxon>Archaea</taxon>
        <taxon>Methanobacteriati</taxon>
        <taxon>Methanobacteriota</taxon>
        <taxon>Stenosarchaea group</taxon>
        <taxon>Halobacteria</taxon>
        <taxon>Halobacteriales</taxon>
        <taxon>Natrialbaceae</taxon>
        <taxon>Natronorubrum</taxon>
    </lineage>
</organism>
<accession>A0A1N7H4J2</accession>
<reference evidence="3" key="1">
    <citation type="submission" date="2017-01" db="EMBL/GenBank/DDBJ databases">
        <authorList>
            <person name="Varghese N."/>
            <person name="Submissions S."/>
        </authorList>
    </citation>
    <scope>NUCLEOTIDE SEQUENCE [LARGE SCALE GENOMIC DNA]</scope>
    <source>
        <strain evidence="3">type strain: HArc-</strain>
    </source>
</reference>